<dbReference type="AlphaFoldDB" id="A0A3F2ZV23"/>
<dbReference type="PANTHER" id="PTHR28629">
    <property type="entry name" value="TRIOKINASE/FMN CYCLASE"/>
    <property type="match status" value="1"/>
</dbReference>
<dbReference type="GO" id="GO:0005829">
    <property type="term" value="C:cytosol"/>
    <property type="evidence" value="ECO:0007669"/>
    <property type="project" value="TreeGrafter"/>
</dbReference>
<dbReference type="EMBL" id="CP001083">
    <property type="protein sequence ID" value="ACQ51853.1"/>
    <property type="molecule type" value="Genomic_DNA"/>
</dbReference>
<evidence type="ECO:0000259" key="1">
    <source>
        <dbReference type="PROSITE" id="PS51481"/>
    </source>
</evidence>
<keyword evidence="2" id="KW-0808">Transferase</keyword>
<dbReference type="InterPro" id="IPR004006">
    <property type="entry name" value="DhaK_dom"/>
</dbReference>
<name>A0A3F2ZV23_CLOB6</name>
<accession>A0A3F2ZV23</accession>
<dbReference type="InterPro" id="IPR050861">
    <property type="entry name" value="Dihydroxyacetone_Kinase"/>
</dbReference>
<gene>
    <name evidence="2" type="ordered locus">CLJ_B1318</name>
</gene>
<evidence type="ECO:0000313" key="3">
    <source>
        <dbReference type="Proteomes" id="UP000002333"/>
    </source>
</evidence>
<dbReference type="Proteomes" id="UP000002333">
    <property type="component" value="Chromosome"/>
</dbReference>
<dbReference type="Pfam" id="PF02733">
    <property type="entry name" value="Dak1"/>
    <property type="match status" value="1"/>
</dbReference>
<dbReference type="GO" id="GO:0019563">
    <property type="term" value="P:glycerol catabolic process"/>
    <property type="evidence" value="ECO:0007669"/>
    <property type="project" value="TreeGrafter"/>
</dbReference>
<keyword evidence="2" id="KW-0418">Kinase</keyword>
<feature type="domain" description="DhaK" evidence="1">
    <location>
        <begin position="1"/>
        <end position="142"/>
    </location>
</feature>
<organism evidence="2 3">
    <name type="scientific">Clostridium botulinum (strain 657 / Type Ba4)</name>
    <dbReference type="NCBI Taxonomy" id="515621"/>
    <lineage>
        <taxon>Bacteria</taxon>
        <taxon>Bacillati</taxon>
        <taxon>Bacillota</taxon>
        <taxon>Clostridia</taxon>
        <taxon>Eubacteriales</taxon>
        <taxon>Clostridiaceae</taxon>
        <taxon>Clostridium</taxon>
    </lineage>
</organism>
<dbReference type="Gene3D" id="3.30.1180.20">
    <property type="entry name" value="Dihydroxyacetone kinase, domain 2"/>
    <property type="match status" value="1"/>
</dbReference>
<protein>
    <submittedName>
        <fullName evidence="2">PTS-dependent dihydroxyacetone kinase, dihydroxyacetone-bindingsubunit DhaK</fullName>
        <ecNumber evidence="2">2.7.-.-</ecNumber>
    </submittedName>
</protein>
<dbReference type="KEGG" id="cbi:CLJ_B1318"/>
<dbReference type="SUPFAM" id="SSF82549">
    <property type="entry name" value="DAK1/DegV-like"/>
    <property type="match status" value="1"/>
</dbReference>
<proteinExistence type="predicted"/>
<dbReference type="GO" id="GO:0004371">
    <property type="term" value="F:glycerone kinase activity"/>
    <property type="evidence" value="ECO:0007669"/>
    <property type="project" value="InterPro"/>
</dbReference>
<dbReference type="PROSITE" id="PS51481">
    <property type="entry name" value="DHAK"/>
    <property type="match status" value="1"/>
</dbReference>
<dbReference type="EC" id="2.7.-.-" evidence="2"/>
<evidence type="ECO:0000313" key="2">
    <source>
        <dbReference type="EMBL" id="ACQ51853.1"/>
    </source>
</evidence>
<dbReference type="PANTHER" id="PTHR28629:SF4">
    <property type="entry name" value="TRIOKINASE_FMN CYCLASE"/>
    <property type="match status" value="1"/>
</dbReference>
<reference evidence="3" key="2">
    <citation type="submission" date="2008-05" db="EMBL/GenBank/DDBJ databases">
        <title>Genome sequence of Clostridium botulinum Ba4 strain 657.</title>
        <authorList>
            <person name="Shrivastava S."/>
            <person name="Brown J.L."/>
            <person name="Bruce D."/>
            <person name="Detter C."/>
            <person name="Munk C."/>
            <person name="Smith L.A."/>
            <person name="Smith T.J."/>
            <person name="Sutton G."/>
            <person name="Brettin T.S."/>
        </authorList>
    </citation>
    <scope>NUCLEOTIDE SEQUENCE [LARGE SCALE GENOMIC DNA]</scope>
    <source>
        <strain evidence="3">657 / Type Ba4</strain>
    </source>
</reference>
<sequence length="145" mass="16154">MGVALSPCIIPEVGKPGFTIGEDEMEIGMGIHGEPGINRGKLRSADETVEIMMNHTFEDFQYKEGDEVTVLINGLDATPLEELYIINRKVHKILGKKGIRVFKTYVGEFATAMEMTGMSISLLKMDDELKRLITAPCLSPFFEQQ</sequence>
<reference evidence="2 3" key="1">
    <citation type="journal article" date="2007" name="PLoS ONE">
        <title>Analysis of the neurotoxin complex genes in Clostridium botulinum A1-A4 and B1 strains: BoNT/A3, /Ba4 and /B1 clusters are located within plasmids.</title>
        <authorList>
            <person name="Smith T.J."/>
            <person name="Hill K.K."/>
            <person name="Foley B.T."/>
            <person name="Detter J.C."/>
            <person name="Munk A.C."/>
            <person name="Bruce D.C."/>
            <person name="Doggett N.A."/>
            <person name="Smith L.A."/>
            <person name="Marks J.D."/>
            <person name="Xie G."/>
            <person name="Brettin T.S."/>
        </authorList>
    </citation>
    <scope>NUCLEOTIDE SEQUENCE [LARGE SCALE GENOMIC DNA]</scope>
    <source>
        <strain evidence="3">657 / Type Ba4</strain>
    </source>
</reference>